<dbReference type="PROSITE" id="PS00010">
    <property type="entry name" value="ASX_HYDROXYL"/>
    <property type="match status" value="2"/>
</dbReference>
<name>A0A835WBK1_CHLIN</name>
<dbReference type="InterPro" id="IPR018097">
    <property type="entry name" value="EGF_Ca-bd_CS"/>
</dbReference>
<dbReference type="SMART" id="SM00181">
    <property type="entry name" value="EGF"/>
    <property type="match status" value="15"/>
</dbReference>
<feature type="domain" description="EGF-like" evidence="6">
    <location>
        <begin position="116"/>
        <end position="158"/>
    </location>
</feature>
<dbReference type="PROSITE" id="PS00022">
    <property type="entry name" value="EGF_1"/>
    <property type="match status" value="1"/>
</dbReference>
<dbReference type="Proteomes" id="UP000650467">
    <property type="component" value="Unassembled WGS sequence"/>
</dbReference>
<accession>A0A835WBK1</accession>
<comment type="caution">
    <text evidence="7">The sequence shown here is derived from an EMBL/GenBank/DDBJ whole genome shotgun (WGS) entry which is preliminary data.</text>
</comment>
<evidence type="ECO:0000256" key="2">
    <source>
        <dbReference type="ARBA" id="ARBA00022729"/>
    </source>
</evidence>
<sequence length="1101" mass="110440">MAAINVCTKAPYLTPRVWITCRDPDGCHNGFTWDAAKQKCVDRNECLDTPNICGGVATCVDIPWSYACYCPSINDHYPGGNYPGTFTYNAATKTCEDATASPKCAYGTFRYKGACVDDPCLDANLQSPCGANQVCRAARDGSAFTCSCNGQMFGTDCRTNPCYSDPCCPVAGSTCAPAADWLSRTCTCPPGYTTTDNGATCVDINECSQAPNGGCWVGTGGVQATCTNTPGSRTCTCPPGYTTTDNGLTCTPPPDPCLTANGGCWVGTGGVQATCTNNAGTAVCACPASYPLTYDSGVNCYLNKCATSNGGCDASATCIQDVNDVICRCTSTGTNVALGVACPGGTTPTNPCATNNGGCWLGLPGITGIQATCANNAGTAVCTCPTQYPLTSDNGVTCTSAVTDACAAGNGGCFAGTSALSYADKATCTDIAGIPQCSCPAGYLTYNQGANCYPDHCATNNGGCDASATCIQDVNDVICRCTSTGTNVALGVACSGGTTPTNPCATNNGGCWVGTGGAQATCTNNNGNAVCTCPAAFPTTTDNGATCTAAPANPCSTNNGGCWVGTGGVQATCTNNNGNAVCTCPAAFPTTTDNGATCTAAPTDPCATSNGGCWVGTSGVQATCTNNAGTAVCACPASYPLTYDSGVNCYLNKCATSNGGCDASATCIQDVNDVICRCTSTGTNVALGTACPGGTTPTNPCSTNNGGCWVGTGGVQATCTNNNGNAVCTCPAAFPTTTDNGATCTAAPTNPCATSNGGCWVGTGTASGSQATCTDVGGGSVACICPTNYPTTTDAGHTCTEAVMNPCLVSNGGCFAGTASLSYADAAYCQFNNGVKTCACKTGYTTTDAGVTCTPVPVDPCSTNNGGCWVNGIKSATCSSFNSGLGLAVQCTCPQSYTTTDGGKTCTAPDPCGTNNGGCWYVSSTLKAECTYYDNNFSYMCVCPSGYKSVSGGKNCTEINECALGTHQCANDATCQNTPGSYTCTCPDSSTVAPNTFCDPNGPCATTTCYRWQAVVATCSVVNSAAECACPTGYVGDGVSSCYFDECYANRNIAGYCATGTTCFMDGSNPYCACPPGSPNDKIVPAEPASNCNGNNNIGFP</sequence>
<dbReference type="InterPro" id="IPR000742">
    <property type="entry name" value="EGF"/>
</dbReference>
<dbReference type="InterPro" id="IPR000152">
    <property type="entry name" value="EGF-type_Asp/Asn_hydroxyl_site"/>
</dbReference>
<organism evidence="7 8">
    <name type="scientific">Chlamydomonas incerta</name>
    <dbReference type="NCBI Taxonomy" id="51695"/>
    <lineage>
        <taxon>Eukaryota</taxon>
        <taxon>Viridiplantae</taxon>
        <taxon>Chlorophyta</taxon>
        <taxon>core chlorophytes</taxon>
        <taxon>Chlorophyceae</taxon>
        <taxon>CS clade</taxon>
        <taxon>Chlamydomonadales</taxon>
        <taxon>Chlamydomonadaceae</taxon>
        <taxon>Chlamydomonas</taxon>
    </lineage>
</organism>
<protein>
    <recommendedName>
        <fullName evidence="6">EGF-like domain-containing protein</fullName>
    </recommendedName>
</protein>
<dbReference type="AlphaFoldDB" id="A0A835WBK1"/>
<dbReference type="PROSITE" id="PS50026">
    <property type="entry name" value="EGF_3"/>
    <property type="match status" value="3"/>
</dbReference>
<comment type="caution">
    <text evidence="5">Lacks conserved residue(s) required for the propagation of feature annotation.</text>
</comment>
<keyword evidence="3" id="KW-0677">Repeat</keyword>
<dbReference type="PROSITE" id="PS01186">
    <property type="entry name" value="EGF_2"/>
    <property type="match status" value="1"/>
</dbReference>
<keyword evidence="8" id="KW-1185">Reference proteome</keyword>
<dbReference type="Pfam" id="PF07645">
    <property type="entry name" value="EGF_CA"/>
    <property type="match status" value="1"/>
</dbReference>
<dbReference type="SMART" id="SM00179">
    <property type="entry name" value="EGF_CA"/>
    <property type="match status" value="3"/>
</dbReference>
<dbReference type="PANTHER" id="PTHR24034:SF89">
    <property type="entry name" value="COMPLEMENT COMPONENT C1Q RECEPTOR"/>
    <property type="match status" value="1"/>
</dbReference>
<dbReference type="Pfam" id="PF12661">
    <property type="entry name" value="hEGF"/>
    <property type="match status" value="1"/>
</dbReference>
<evidence type="ECO:0000256" key="1">
    <source>
        <dbReference type="ARBA" id="ARBA00022536"/>
    </source>
</evidence>
<keyword evidence="2" id="KW-0732">Signal</keyword>
<feature type="domain" description="EGF-like" evidence="6">
    <location>
        <begin position="203"/>
        <end position="251"/>
    </location>
</feature>
<reference evidence="7" key="1">
    <citation type="journal article" date="2020" name="bioRxiv">
        <title>Comparative genomics of Chlamydomonas.</title>
        <authorList>
            <person name="Craig R.J."/>
            <person name="Hasan A.R."/>
            <person name="Ness R.W."/>
            <person name="Keightley P.D."/>
        </authorList>
    </citation>
    <scope>NUCLEOTIDE SEQUENCE</scope>
    <source>
        <strain evidence="7">SAG 7.73</strain>
    </source>
</reference>
<dbReference type="OrthoDB" id="4405280at2759"/>
<gene>
    <name evidence="7" type="ORF">HXX76_001133</name>
</gene>
<dbReference type="PROSITE" id="PS01187">
    <property type="entry name" value="EGF_CA"/>
    <property type="match status" value="2"/>
</dbReference>
<evidence type="ECO:0000256" key="3">
    <source>
        <dbReference type="ARBA" id="ARBA00022737"/>
    </source>
</evidence>
<dbReference type="PANTHER" id="PTHR24034">
    <property type="entry name" value="EGF-LIKE DOMAIN-CONTAINING PROTEIN"/>
    <property type="match status" value="1"/>
</dbReference>
<dbReference type="EMBL" id="JAEHOC010000002">
    <property type="protein sequence ID" value="KAG2444377.1"/>
    <property type="molecule type" value="Genomic_DNA"/>
</dbReference>
<dbReference type="CDD" id="cd00054">
    <property type="entry name" value="EGF_CA"/>
    <property type="match status" value="1"/>
</dbReference>
<dbReference type="GO" id="GO:0005509">
    <property type="term" value="F:calcium ion binding"/>
    <property type="evidence" value="ECO:0007669"/>
    <property type="project" value="InterPro"/>
</dbReference>
<dbReference type="FunFam" id="2.10.25.10:FF:000038">
    <property type="entry name" value="Fibrillin 2"/>
    <property type="match status" value="1"/>
</dbReference>
<feature type="domain" description="EGF-like" evidence="6">
    <location>
        <begin position="958"/>
        <end position="999"/>
    </location>
</feature>
<keyword evidence="1 5" id="KW-0245">EGF-like domain</keyword>
<dbReference type="InterPro" id="IPR049883">
    <property type="entry name" value="NOTCH1_EGF-like"/>
</dbReference>
<proteinExistence type="predicted"/>
<evidence type="ECO:0000313" key="7">
    <source>
        <dbReference type="EMBL" id="KAG2444377.1"/>
    </source>
</evidence>
<feature type="disulfide bond" evidence="5">
    <location>
        <begin position="148"/>
        <end position="157"/>
    </location>
</feature>
<evidence type="ECO:0000256" key="5">
    <source>
        <dbReference type="PROSITE-ProRule" id="PRU00076"/>
    </source>
</evidence>
<dbReference type="Gene3D" id="2.10.25.10">
    <property type="entry name" value="Laminin"/>
    <property type="match status" value="13"/>
</dbReference>
<dbReference type="Pfam" id="PF12662">
    <property type="entry name" value="cEGF"/>
    <property type="match status" value="1"/>
</dbReference>
<dbReference type="InterPro" id="IPR001881">
    <property type="entry name" value="EGF-like_Ca-bd_dom"/>
</dbReference>
<dbReference type="SUPFAM" id="SSF57196">
    <property type="entry name" value="EGF/Laminin"/>
    <property type="match status" value="4"/>
</dbReference>
<dbReference type="InterPro" id="IPR013032">
    <property type="entry name" value="EGF-like_CS"/>
</dbReference>
<feature type="disulfide bond" evidence="5">
    <location>
        <begin position="129"/>
        <end position="146"/>
    </location>
</feature>
<evidence type="ECO:0000259" key="6">
    <source>
        <dbReference type="PROSITE" id="PS50026"/>
    </source>
</evidence>
<dbReference type="InterPro" id="IPR050751">
    <property type="entry name" value="ECM_structural_protein"/>
</dbReference>
<evidence type="ECO:0000313" key="8">
    <source>
        <dbReference type="Proteomes" id="UP000650467"/>
    </source>
</evidence>
<keyword evidence="4 5" id="KW-1015">Disulfide bond</keyword>
<evidence type="ECO:0000256" key="4">
    <source>
        <dbReference type="ARBA" id="ARBA00023157"/>
    </source>
</evidence>
<dbReference type="InterPro" id="IPR026823">
    <property type="entry name" value="cEGF"/>
</dbReference>